<proteinExistence type="predicted"/>
<dbReference type="AlphaFoldDB" id="A0A9W9CS44"/>
<sequence length="302" mass="33818">MMASASHGTASRLHDIEPAFIYGTAWKKDQTNRLVEEALVAGFRRVDTAAQPRHYQEAQVGEALRQAYRDGVVKREDVYVQTKYTTPAGQDVNNMPYDPSAPLETQIHTSIASSLRNLRSEEESEEDAYLDCLLLHSPLPTVEQTLQAWTLLESYVPNRIRSLGISNVTLPILQAIYQNSTVKPSVVQNRFYPQTRYDVPLRRFCGEHGITYQSFWTLTGNPALLKSKPVGTLAQATGVDPSLALYALVMELGIVVLNGTTSSAHMQEDLEGIRKVRQWAQSYPQEWTGISHAFRSLVEPVI</sequence>
<feature type="domain" description="NADP-dependent oxidoreductase" evidence="2">
    <location>
        <begin position="25"/>
        <end position="286"/>
    </location>
</feature>
<dbReference type="FunFam" id="3.20.20.100:FF:000045">
    <property type="entry name" value="Aldo-keto reductase (AKR), putative"/>
    <property type="match status" value="1"/>
</dbReference>
<protein>
    <recommendedName>
        <fullName evidence="2">NADP-dependent oxidoreductase domain-containing protein</fullName>
    </recommendedName>
</protein>
<gene>
    <name evidence="3" type="ORF">N0V83_000551</name>
</gene>
<dbReference type="Gene3D" id="3.20.20.100">
    <property type="entry name" value="NADP-dependent oxidoreductase domain"/>
    <property type="match status" value="1"/>
</dbReference>
<dbReference type="EMBL" id="JAPEUY010000001">
    <property type="protein sequence ID" value="KAJ4377722.1"/>
    <property type="molecule type" value="Genomic_DNA"/>
</dbReference>
<evidence type="ECO:0000256" key="1">
    <source>
        <dbReference type="ARBA" id="ARBA00023002"/>
    </source>
</evidence>
<evidence type="ECO:0000313" key="3">
    <source>
        <dbReference type="EMBL" id="KAJ4377722.1"/>
    </source>
</evidence>
<dbReference type="PANTHER" id="PTHR11732">
    <property type="entry name" value="ALDO/KETO REDUCTASE"/>
    <property type="match status" value="1"/>
</dbReference>
<dbReference type="GO" id="GO:0016491">
    <property type="term" value="F:oxidoreductase activity"/>
    <property type="evidence" value="ECO:0007669"/>
    <property type="project" value="UniProtKB-KW"/>
</dbReference>
<reference evidence="3" key="1">
    <citation type="submission" date="2022-10" db="EMBL/GenBank/DDBJ databases">
        <title>Tapping the CABI collections for fungal endophytes: first genome assemblies for Collariella, Neodidymelliopsis, Ascochyta clinopodiicola, Didymella pomorum, Didymosphaeria variabile, Neocosmospora piperis and Neocucurbitaria cava.</title>
        <authorList>
            <person name="Hill R."/>
        </authorList>
    </citation>
    <scope>NUCLEOTIDE SEQUENCE</scope>
    <source>
        <strain evidence="3">IMI 356814</strain>
    </source>
</reference>
<dbReference type="Pfam" id="PF00248">
    <property type="entry name" value="Aldo_ket_red"/>
    <property type="match status" value="1"/>
</dbReference>
<keyword evidence="4" id="KW-1185">Reference proteome</keyword>
<accession>A0A9W9CS44</accession>
<dbReference type="OrthoDB" id="5357513at2759"/>
<dbReference type="Proteomes" id="UP001140560">
    <property type="component" value="Unassembled WGS sequence"/>
</dbReference>
<evidence type="ECO:0000259" key="2">
    <source>
        <dbReference type="Pfam" id="PF00248"/>
    </source>
</evidence>
<keyword evidence="1" id="KW-0560">Oxidoreductase</keyword>
<dbReference type="InterPro" id="IPR036812">
    <property type="entry name" value="NAD(P)_OxRdtase_dom_sf"/>
</dbReference>
<dbReference type="SUPFAM" id="SSF51430">
    <property type="entry name" value="NAD(P)-linked oxidoreductase"/>
    <property type="match status" value="1"/>
</dbReference>
<dbReference type="CDD" id="cd19071">
    <property type="entry name" value="AKR_AKR1-5-like"/>
    <property type="match status" value="1"/>
</dbReference>
<dbReference type="InterPro" id="IPR023210">
    <property type="entry name" value="NADP_OxRdtase_dom"/>
</dbReference>
<evidence type="ECO:0000313" key="4">
    <source>
        <dbReference type="Proteomes" id="UP001140560"/>
    </source>
</evidence>
<dbReference type="InterPro" id="IPR020471">
    <property type="entry name" value="AKR"/>
</dbReference>
<comment type="caution">
    <text evidence="3">The sequence shown here is derived from an EMBL/GenBank/DDBJ whole genome shotgun (WGS) entry which is preliminary data.</text>
</comment>
<organism evidence="3 4">
    <name type="scientific">Neocucurbitaria cava</name>
    <dbReference type="NCBI Taxonomy" id="798079"/>
    <lineage>
        <taxon>Eukaryota</taxon>
        <taxon>Fungi</taxon>
        <taxon>Dikarya</taxon>
        <taxon>Ascomycota</taxon>
        <taxon>Pezizomycotina</taxon>
        <taxon>Dothideomycetes</taxon>
        <taxon>Pleosporomycetidae</taxon>
        <taxon>Pleosporales</taxon>
        <taxon>Pleosporineae</taxon>
        <taxon>Cucurbitariaceae</taxon>
        <taxon>Neocucurbitaria</taxon>
    </lineage>
</organism>
<name>A0A9W9CS44_9PLEO</name>